<evidence type="ECO:0008006" key="3">
    <source>
        <dbReference type="Google" id="ProtNLM"/>
    </source>
</evidence>
<evidence type="ECO:0000313" key="1">
    <source>
        <dbReference type="EMBL" id="OGF23309.1"/>
    </source>
</evidence>
<accession>A0A1F5S9I7</accession>
<comment type="caution">
    <text evidence="1">The sequence shown here is derived from an EMBL/GenBank/DDBJ whole genome shotgun (WGS) entry which is preliminary data.</text>
</comment>
<gene>
    <name evidence="1" type="ORF">A2Y83_00620</name>
</gene>
<protein>
    <recommendedName>
        <fullName evidence="3">Ferredoxin</fullName>
    </recommendedName>
</protein>
<organism evidence="1 2">
    <name type="scientific">Candidatus Falkowbacteria bacterium RBG_13_39_14</name>
    <dbReference type="NCBI Taxonomy" id="1797985"/>
    <lineage>
        <taxon>Bacteria</taxon>
        <taxon>Candidatus Falkowiibacteriota</taxon>
    </lineage>
</organism>
<name>A0A1F5S9I7_9BACT</name>
<dbReference type="EMBL" id="MFFS01000003">
    <property type="protein sequence ID" value="OGF23309.1"/>
    <property type="molecule type" value="Genomic_DNA"/>
</dbReference>
<proteinExistence type="predicted"/>
<reference evidence="1 2" key="1">
    <citation type="journal article" date="2016" name="Nat. Commun.">
        <title>Thousands of microbial genomes shed light on interconnected biogeochemical processes in an aquifer system.</title>
        <authorList>
            <person name="Anantharaman K."/>
            <person name="Brown C.T."/>
            <person name="Hug L.A."/>
            <person name="Sharon I."/>
            <person name="Castelle C.J."/>
            <person name="Probst A.J."/>
            <person name="Thomas B.C."/>
            <person name="Singh A."/>
            <person name="Wilkins M.J."/>
            <person name="Karaoz U."/>
            <person name="Brodie E.L."/>
            <person name="Williams K.H."/>
            <person name="Hubbard S.S."/>
            <person name="Banfield J.F."/>
        </authorList>
    </citation>
    <scope>NUCLEOTIDE SEQUENCE [LARGE SCALE GENOMIC DNA]</scope>
</reference>
<evidence type="ECO:0000313" key="2">
    <source>
        <dbReference type="Proteomes" id="UP000178323"/>
    </source>
</evidence>
<dbReference type="AlphaFoldDB" id="A0A1F5S9I7"/>
<dbReference type="Proteomes" id="UP000178323">
    <property type="component" value="Unassembled WGS sequence"/>
</dbReference>
<sequence>MGKELSLHIDICIKNFPACGQPCLDCELIRKGGLVCYYQRQPKKEEIEAIKKAVVACKAGAIDYS</sequence>